<dbReference type="Proteomes" id="UP000033428">
    <property type="component" value="Unassembled WGS sequence"/>
</dbReference>
<name>A0A0F0CQ85_9BACT</name>
<dbReference type="GO" id="GO:0090313">
    <property type="term" value="P:regulation of protein targeting to membrane"/>
    <property type="evidence" value="ECO:0007669"/>
    <property type="project" value="TreeGrafter"/>
</dbReference>
<sequence length="692" mass="78271">MFKFVKILILFFLVLVLALTYGWMYYSGPLLEKGRVFITRMVAESLQKPVEMDSLEFIPPFSVNLKGLVIFKSVESDKKFMEFGKAVITPDIIAILKGRRLKVTVEIENAVIENTKINTFITVESNPADSYKNIFSPILIDSVTILTGEIISDNYPRIEKIIGFLDIKNLDIVKGKFSFRCKHKNYLTSFNKIENQAYNVQFRSERIDIDLEGDISKKDGDLIFENFKGYIQPFKIFFSGGIEKFFSEEEKKYKLNGTIETRLAYLLESETEWEYKHLLKKNSVDGVFKAVFKIESKDLDFDGIDASGNITLEDLTITNKQVLESLETDFIKKGKNLSLPNLHAKMFGGEMFSNIKIRLLPNNFPDVSSLKISTRDINIKKFIKTFNINAPIFSGIVNMNLNLNKIKNSVSFNYENPVTGVSKSVYSLCEWLIKYEGAMDIDALKFKIGNIKFNELTAKLFLSKGIISIPDIADNFYGGKLKGDFIVDIKDTILPFILNFNINDSNFGKLFSDIKNEKLDVDGKINGKLLLKGSLVKSSSIKGAGSINVDDADLGPMPLLTPLLGRIYSALENVFAPSHAVRMNALSADFDIKNERVITENLTILGNDIVIVGNGYIGFNSELDIYFETQFVEPQEGAETNLIKNTIAQFGQYISKARLKGTLQEPKWHFEYDFKNLITNQIKNLFGGLSQS</sequence>
<dbReference type="PANTHER" id="PTHR30441">
    <property type="entry name" value="DUF748 DOMAIN-CONTAINING PROTEIN"/>
    <property type="match status" value="1"/>
</dbReference>
<dbReference type="EMBL" id="JYNY01000527">
    <property type="protein sequence ID" value="KJJ83600.1"/>
    <property type="molecule type" value="Genomic_DNA"/>
</dbReference>
<comment type="caution">
    <text evidence="1">The sequence shown here is derived from an EMBL/GenBank/DDBJ whole genome shotgun (WGS) entry which is preliminary data.</text>
</comment>
<dbReference type="AlphaFoldDB" id="A0A0F0CQ85"/>
<protein>
    <submittedName>
        <fullName evidence="1">Membrane or secreted protein</fullName>
    </submittedName>
</protein>
<evidence type="ECO:0000313" key="1">
    <source>
        <dbReference type="EMBL" id="KJJ83600.1"/>
    </source>
</evidence>
<evidence type="ECO:0000313" key="2">
    <source>
        <dbReference type="Proteomes" id="UP000033428"/>
    </source>
</evidence>
<dbReference type="GO" id="GO:0005886">
    <property type="term" value="C:plasma membrane"/>
    <property type="evidence" value="ECO:0007669"/>
    <property type="project" value="TreeGrafter"/>
</dbReference>
<keyword evidence="2" id="KW-1185">Reference proteome</keyword>
<dbReference type="PANTHER" id="PTHR30441:SF8">
    <property type="entry name" value="DUF748 DOMAIN-CONTAINING PROTEIN"/>
    <property type="match status" value="1"/>
</dbReference>
<gene>
    <name evidence="1" type="ORF">OMAG_002530</name>
</gene>
<proteinExistence type="predicted"/>
<accession>A0A0F0CQ85</accession>
<organism evidence="1 2">
    <name type="scientific">Candidatus Omnitrophus magneticus</name>
    <dbReference type="NCBI Taxonomy" id="1609969"/>
    <lineage>
        <taxon>Bacteria</taxon>
        <taxon>Pseudomonadati</taxon>
        <taxon>Candidatus Omnitrophota</taxon>
        <taxon>Candidatus Omnitrophus</taxon>
    </lineage>
</organism>
<dbReference type="InterPro" id="IPR052894">
    <property type="entry name" value="AsmA-related"/>
</dbReference>
<reference evidence="1 2" key="1">
    <citation type="submission" date="2015-02" db="EMBL/GenBank/DDBJ databases">
        <title>Single-cell genomics of uncultivated deep-branching MTB reveals a conserved set of magnetosome genes.</title>
        <authorList>
            <person name="Kolinko S."/>
            <person name="Richter M."/>
            <person name="Glockner F.O."/>
            <person name="Brachmann A."/>
            <person name="Schuler D."/>
        </authorList>
    </citation>
    <scope>NUCLEOTIDE SEQUENCE [LARGE SCALE GENOMIC DNA]</scope>
    <source>
        <strain evidence="1">SKK-01</strain>
    </source>
</reference>